<accession>A0AB35XFC5</accession>
<reference evidence="2 3" key="1">
    <citation type="submission" date="2023-10" db="EMBL/GenBank/DDBJ databases">
        <title>Wastewater isolates of ESBL- and carbapenemase-producing Gram-negative bacteria from New Zealand.</title>
        <authorList>
            <person name="Straub C."/>
            <person name="Weaver L."/>
            <person name="Cornelius A."/>
            <person name="Mcgill E."/>
            <person name="Dyet K."/>
            <person name="White L."/>
            <person name="Pattis I."/>
        </authorList>
    </citation>
    <scope>NUCLEOTIDE SEQUENCE [LARGE SCALE GENOMIC DNA]</scope>
    <source>
        <strain evidence="2 3">ESBL09</strain>
    </source>
</reference>
<gene>
    <name evidence="2" type="ORF">V4836_26205</name>
</gene>
<keyword evidence="3" id="KW-1185">Reference proteome</keyword>
<evidence type="ECO:0000313" key="3">
    <source>
        <dbReference type="Proteomes" id="UP001331691"/>
    </source>
</evidence>
<sequence>MISYLFFKRRFERQLRQMEIRIRELESRCDRLSDALVTFGTAAGVKHVEKQRGRSCVFACI</sequence>
<comment type="caution">
    <text evidence="2">The sequence shown here is derived from an EMBL/GenBank/DDBJ whole genome shotgun (WGS) entry which is preliminary data.</text>
</comment>
<proteinExistence type="predicted"/>
<protein>
    <submittedName>
        <fullName evidence="2">Uncharacterized protein</fullName>
    </submittedName>
</protein>
<feature type="coiled-coil region" evidence="1">
    <location>
        <begin position="8"/>
        <end position="35"/>
    </location>
</feature>
<organism evidence="2 3">
    <name type="scientific">Kluyvera ascorbata</name>
    <dbReference type="NCBI Taxonomy" id="51288"/>
    <lineage>
        <taxon>Bacteria</taxon>
        <taxon>Pseudomonadati</taxon>
        <taxon>Pseudomonadota</taxon>
        <taxon>Gammaproteobacteria</taxon>
        <taxon>Enterobacterales</taxon>
        <taxon>Enterobacteriaceae</taxon>
        <taxon>Kluyvera</taxon>
    </lineage>
</organism>
<dbReference type="Proteomes" id="UP001331691">
    <property type="component" value="Unassembled WGS sequence"/>
</dbReference>
<evidence type="ECO:0000313" key="2">
    <source>
        <dbReference type="EMBL" id="MEE9657549.1"/>
    </source>
</evidence>
<evidence type="ECO:0000256" key="1">
    <source>
        <dbReference type="SAM" id="Coils"/>
    </source>
</evidence>
<dbReference type="RefSeq" id="WP_063160674.1">
    <property type="nucleotide sequence ID" value="NZ_JAZKKV010000004.1"/>
</dbReference>
<dbReference type="AlphaFoldDB" id="A0AB35XFC5"/>
<name>A0AB35XFC5_9ENTR</name>
<dbReference type="EMBL" id="JAZKKV010000004">
    <property type="protein sequence ID" value="MEE9657549.1"/>
    <property type="molecule type" value="Genomic_DNA"/>
</dbReference>
<keyword evidence="1" id="KW-0175">Coiled coil</keyword>